<feature type="compositionally biased region" description="Acidic residues" evidence="13">
    <location>
        <begin position="97"/>
        <end position="115"/>
    </location>
</feature>
<evidence type="ECO:0000256" key="9">
    <source>
        <dbReference type="ARBA" id="ARBA00022737"/>
    </source>
</evidence>
<feature type="transmembrane region" description="Helical" evidence="14">
    <location>
        <begin position="226"/>
        <end position="247"/>
    </location>
</feature>
<organism evidence="15 16">
    <name type="scientific">Chaetoceros tenuissimus</name>
    <dbReference type="NCBI Taxonomy" id="426638"/>
    <lineage>
        <taxon>Eukaryota</taxon>
        <taxon>Sar</taxon>
        <taxon>Stramenopiles</taxon>
        <taxon>Ochrophyta</taxon>
        <taxon>Bacillariophyta</taxon>
        <taxon>Coscinodiscophyceae</taxon>
        <taxon>Chaetocerotophycidae</taxon>
        <taxon>Chaetocerotales</taxon>
        <taxon>Chaetocerotaceae</taxon>
        <taxon>Chaetoceros</taxon>
    </lineage>
</organism>
<proteinExistence type="inferred from homology"/>
<evidence type="ECO:0000313" key="16">
    <source>
        <dbReference type="Proteomes" id="UP001054902"/>
    </source>
</evidence>
<dbReference type="InterPro" id="IPR047664">
    <property type="entry name" value="SWEET"/>
</dbReference>
<dbReference type="EMBL" id="BLLK01000045">
    <property type="protein sequence ID" value="GFH51500.1"/>
    <property type="molecule type" value="Genomic_DNA"/>
</dbReference>
<evidence type="ECO:0000256" key="4">
    <source>
        <dbReference type="ARBA" id="ARBA00021741"/>
    </source>
</evidence>
<evidence type="ECO:0000256" key="1">
    <source>
        <dbReference type="ARBA" id="ARBA00004651"/>
    </source>
</evidence>
<evidence type="ECO:0000256" key="5">
    <source>
        <dbReference type="ARBA" id="ARBA00022448"/>
    </source>
</evidence>
<sequence>MASVMFSAPINSLKAAIAKGNLDELNPTPWAWMTGNCLGWVAYAVTTQDLFVLFSNAPGLVLSIWLNMGAAKLQYQQMHRDCLLNEGSNSLHLNVENEGEDENENEESESVDYDEVDPMTSSSNAISQALPAFTPHEKLLIRIVLVWMTTLSLVCFVPLEPGQQSNIIGLVVNINLVVFYGAPLTTIAKVLSTKNSSSIHRRTMIMSLFNSFFWLGYGVALMDAVIFIPNACGFALGIIQLILCMIFSRDNIGIDEIPQSENDFAAQGAVVNSDIV</sequence>
<evidence type="ECO:0000256" key="13">
    <source>
        <dbReference type="SAM" id="MobiDB-lite"/>
    </source>
</evidence>
<dbReference type="GO" id="GO:0005886">
    <property type="term" value="C:plasma membrane"/>
    <property type="evidence" value="ECO:0007669"/>
    <property type="project" value="UniProtKB-SubCell"/>
</dbReference>
<evidence type="ECO:0000256" key="10">
    <source>
        <dbReference type="ARBA" id="ARBA00022989"/>
    </source>
</evidence>
<feature type="transmembrane region" description="Helical" evidence="14">
    <location>
        <begin position="139"/>
        <end position="159"/>
    </location>
</feature>
<evidence type="ECO:0000313" key="15">
    <source>
        <dbReference type="EMBL" id="GFH51500.1"/>
    </source>
</evidence>
<dbReference type="AlphaFoldDB" id="A0AAD3H5U9"/>
<keyword evidence="9" id="KW-0677">Repeat</keyword>
<dbReference type="InterPro" id="IPR004316">
    <property type="entry name" value="SWEET_rpt"/>
</dbReference>
<dbReference type="Proteomes" id="UP001054902">
    <property type="component" value="Unassembled WGS sequence"/>
</dbReference>
<protein>
    <recommendedName>
        <fullName evidence="4">Sugar transporter SWEET1</fullName>
    </recommendedName>
</protein>
<dbReference type="Gene3D" id="1.20.1280.290">
    <property type="match status" value="2"/>
</dbReference>
<dbReference type="GO" id="GO:0000139">
    <property type="term" value="C:Golgi membrane"/>
    <property type="evidence" value="ECO:0007669"/>
    <property type="project" value="UniProtKB-SubCell"/>
</dbReference>
<accession>A0AAD3H5U9</accession>
<keyword evidence="8 14" id="KW-0812">Transmembrane</keyword>
<dbReference type="FunFam" id="1.20.1280.290:FF:000004">
    <property type="entry name" value="Sugar transporter SWEET"/>
    <property type="match status" value="1"/>
</dbReference>
<dbReference type="GO" id="GO:0051119">
    <property type="term" value="F:sugar transmembrane transporter activity"/>
    <property type="evidence" value="ECO:0007669"/>
    <property type="project" value="InterPro"/>
</dbReference>
<evidence type="ECO:0000256" key="11">
    <source>
        <dbReference type="ARBA" id="ARBA00023034"/>
    </source>
</evidence>
<evidence type="ECO:0000256" key="6">
    <source>
        <dbReference type="ARBA" id="ARBA00022475"/>
    </source>
</evidence>
<keyword evidence="11" id="KW-0333">Golgi apparatus</keyword>
<keyword evidence="6" id="KW-1003">Cell membrane</keyword>
<evidence type="ECO:0000256" key="12">
    <source>
        <dbReference type="ARBA" id="ARBA00023136"/>
    </source>
</evidence>
<reference evidence="15 16" key="1">
    <citation type="journal article" date="2021" name="Sci. Rep.">
        <title>The genome of the diatom Chaetoceros tenuissimus carries an ancient integrated fragment of an extant virus.</title>
        <authorList>
            <person name="Hongo Y."/>
            <person name="Kimura K."/>
            <person name="Takaki Y."/>
            <person name="Yoshida Y."/>
            <person name="Baba S."/>
            <person name="Kobayashi G."/>
            <person name="Nagasaki K."/>
            <person name="Hano T."/>
            <person name="Tomaru Y."/>
        </authorList>
    </citation>
    <scope>NUCLEOTIDE SEQUENCE [LARGE SCALE GENOMIC DNA]</scope>
    <source>
        <strain evidence="15 16">NIES-3715</strain>
    </source>
</reference>
<keyword evidence="12 14" id="KW-0472">Membrane</keyword>
<evidence type="ECO:0000256" key="3">
    <source>
        <dbReference type="ARBA" id="ARBA00007809"/>
    </source>
</evidence>
<feature type="transmembrane region" description="Helical" evidence="14">
    <location>
        <begin position="165"/>
        <end position="191"/>
    </location>
</feature>
<comment type="subcellular location">
    <subcellularLocation>
        <location evidence="1">Cell membrane</location>
        <topology evidence="1">Multi-pass membrane protein</topology>
    </subcellularLocation>
    <subcellularLocation>
        <location evidence="2">Golgi apparatus membrane</location>
        <topology evidence="2">Multi-pass membrane protein</topology>
    </subcellularLocation>
</comment>
<evidence type="ECO:0000256" key="14">
    <source>
        <dbReference type="SAM" id="Phobius"/>
    </source>
</evidence>
<evidence type="ECO:0000256" key="8">
    <source>
        <dbReference type="ARBA" id="ARBA00022692"/>
    </source>
</evidence>
<comment type="caution">
    <text evidence="15">The sequence shown here is derived from an EMBL/GenBank/DDBJ whole genome shotgun (WGS) entry which is preliminary data.</text>
</comment>
<comment type="similarity">
    <text evidence="3">Belongs to the SWEET sugar transporter family.</text>
</comment>
<feature type="transmembrane region" description="Helical" evidence="14">
    <location>
        <begin position="50"/>
        <end position="70"/>
    </location>
</feature>
<dbReference type="Pfam" id="PF03083">
    <property type="entry name" value="MtN3_slv"/>
    <property type="match status" value="2"/>
</dbReference>
<keyword evidence="7" id="KW-0762">Sugar transport</keyword>
<evidence type="ECO:0000256" key="7">
    <source>
        <dbReference type="ARBA" id="ARBA00022597"/>
    </source>
</evidence>
<feature type="region of interest" description="Disordered" evidence="13">
    <location>
        <begin position="95"/>
        <end position="115"/>
    </location>
</feature>
<keyword evidence="5" id="KW-0813">Transport</keyword>
<dbReference type="PANTHER" id="PTHR10791">
    <property type="entry name" value="RAG1-ACTIVATING PROTEIN 1"/>
    <property type="match status" value="1"/>
</dbReference>
<keyword evidence="16" id="KW-1185">Reference proteome</keyword>
<gene>
    <name evidence="15" type="ORF">CTEN210_07976</name>
</gene>
<name>A0AAD3H5U9_9STRA</name>
<keyword evidence="10 14" id="KW-1133">Transmembrane helix</keyword>
<evidence type="ECO:0000256" key="2">
    <source>
        <dbReference type="ARBA" id="ARBA00004653"/>
    </source>
</evidence>
<dbReference type="PANTHER" id="PTHR10791:SF30">
    <property type="entry name" value="SUGAR TRANSPORTER SWEET1"/>
    <property type="match status" value="1"/>
</dbReference>
<feature type="transmembrane region" description="Helical" evidence="14">
    <location>
        <begin position="203"/>
        <end position="220"/>
    </location>
</feature>